<evidence type="ECO:0000259" key="2">
    <source>
        <dbReference type="Pfam" id="PF11887"/>
    </source>
</evidence>
<reference evidence="4" key="1">
    <citation type="journal article" date="2019" name="Int. J. Syst. Evol. Microbiol.">
        <title>The Global Catalogue of Microorganisms (GCM) 10K type strain sequencing project: providing services to taxonomists for standard genome sequencing and annotation.</title>
        <authorList>
            <consortium name="The Broad Institute Genomics Platform"/>
            <consortium name="The Broad Institute Genome Sequencing Center for Infectious Disease"/>
            <person name="Wu L."/>
            <person name="Ma J."/>
        </authorList>
    </citation>
    <scope>NUCLEOTIDE SEQUENCE [LARGE SCALE GENOMIC DNA]</scope>
    <source>
        <strain evidence="4">DT72</strain>
    </source>
</reference>
<accession>A0ABW4P4X1</accession>
<feature type="domain" description="Mce/MlaD" evidence="1">
    <location>
        <begin position="43"/>
        <end position="117"/>
    </location>
</feature>
<name>A0ABW4P4X1_9NOCA</name>
<proteinExistence type="predicted"/>
<gene>
    <name evidence="3" type="ORF">ACFSJG_15185</name>
</gene>
<dbReference type="InterPro" id="IPR003399">
    <property type="entry name" value="Mce/MlaD"/>
</dbReference>
<protein>
    <submittedName>
        <fullName evidence="3">MCE family protein</fullName>
    </submittedName>
</protein>
<dbReference type="EMBL" id="JBHUFB010000012">
    <property type="protein sequence ID" value="MFD1813563.1"/>
    <property type="molecule type" value="Genomic_DNA"/>
</dbReference>
<organism evidence="3 4">
    <name type="scientific">Rhodococcus gannanensis</name>
    <dbReference type="NCBI Taxonomy" id="1960308"/>
    <lineage>
        <taxon>Bacteria</taxon>
        <taxon>Bacillati</taxon>
        <taxon>Actinomycetota</taxon>
        <taxon>Actinomycetes</taxon>
        <taxon>Mycobacteriales</taxon>
        <taxon>Nocardiaceae</taxon>
        <taxon>Rhodococcus</taxon>
    </lineage>
</organism>
<keyword evidence="4" id="KW-1185">Reference proteome</keyword>
<dbReference type="InterPro" id="IPR052336">
    <property type="entry name" value="MlaD_Phospholipid_Transporter"/>
</dbReference>
<evidence type="ECO:0000313" key="4">
    <source>
        <dbReference type="Proteomes" id="UP001597286"/>
    </source>
</evidence>
<dbReference type="Pfam" id="PF02470">
    <property type="entry name" value="MlaD"/>
    <property type="match status" value="1"/>
</dbReference>
<dbReference type="PANTHER" id="PTHR33371">
    <property type="entry name" value="INTERMEMBRANE PHOSPHOLIPID TRANSPORT SYSTEM BINDING PROTEIN MLAD-RELATED"/>
    <property type="match status" value="1"/>
</dbReference>
<dbReference type="PANTHER" id="PTHR33371:SF4">
    <property type="entry name" value="INTERMEMBRANE PHOSPHOLIPID TRANSPORT SYSTEM BINDING PROTEIN MLAD"/>
    <property type="match status" value="1"/>
</dbReference>
<dbReference type="Pfam" id="PF11887">
    <property type="entry name" value="Mce4_CUP1"/>
    <property type="match status" value="1"/>
</dbReference>
<dbReference type="Proteomes" id="UP001597286">
    <property type="component" value="Unassembled WGS sequence"/>
</dbReference>
<evidence type="ECO:0000313" key="3">
    <source>
        <dbReference type="EMBL" id="MFD1813563.1"/>
    </source>
</evidence>
<dbReference type="InterPro" id="IPR024516">
    <property type="entry name" value="Mce_C"/>
</dbReference>
<feature type="domain" description="Mammalian cell entry C-terminal" evidence="2">
    <location>
        <begin position="125"/>
        <end position="301"/>
    </location>
</feature>
<evidence type="ECO:0000259" key="1">
    <source>
        <dbReference type="Pfam" id="PF02470"/>
    </source>
</evidence>
<dbReference type="RefSeq" id="WP_378486072.1">
    <property type="nucleotide sequence ID" value="NZ_JBHUFB010000012.1"/>
</dbReference>
<dbReference type="InterPro" id="IPR005693">
    <property type="entry name" value="Mce"/>
</dbReference>
<sequence length="404" mass="42607">MSALRTSVARWRPSRRIVALIAAVVVTATLGVAGRQAFDRVTHYRLTAEFPSTTGLYVGDDVRVLGVSVGTVDAITPGRESATVTMSLRRGVRVPENAKAVVMATSLVSGRFVQLTPAWVDGPYLDAGTAIPLERTAVPVEWDEIKTELDKLTAALGPQGDDPQGSFGRFVDTAADNLDGGNGPAVNAALRGLADTMSTLADGRTDLFGTVRSLQTFVTALSNSDEQIVQFGGRLATVADVLSSSSDQLGVALTDLDVAVRDVQRFLSANTDALAHSVGELAAATQVLADKRPEIEQILHVAPTALVNFYNLYQPAQGSLTGVFGLNEVANPAAFVCGAIEGTANPGTERTGELCRQYLGPLFNSMVVNYPPIMTNPVSGITAFPHQIEYQPPSVAGQVQEGAR</sequence>
<comment type="caution">
    <text evidence="3">The sequence shown here is derived from an EMBL/GenBank/DDBJ whole genome shotgun (WGS) entry which is preliminary data.</text>
</comment>
<dbReference type="NCBIfam" id="TIGR00996">
    <property type="entry name" value="Mtu_fam_mce"/>
    <property type="match status" value="1"/>
</dbReference>